<gene>
    <name evidence="1" type="ORF">GMD59_14780</name>
</gene>
<accession>A0A6L6LUX0</accession>
<dbReference type="EMBL" id="WMZU01000029">
    <property type="protein sequence ID" value="MTS28540.1"/>
    <property type="molecule type" value="Genomic_DNA"/>
</dbReference>
<reference evidence="1 2" key="1">
    <citation type="journal article" date="2019" name="Nat. Med.">
        <title>A library of human gut bacterial isolates paired with longitudinal multiomics data enables mechanistic microbiome research.</title>
        <authorList>
            <person name="Poyet M."/>
            <person name="Groussin M."/>
            <person name="Gibbons S.M."/>
            <person name="Avila-Pacheco J."/>
            <person name="Jiang X."/>
            <person name="Kearney S.M."/>
            <person name="Perrotta A.R."/>
            <person name="Berdy B."/>
            <person name="Zhao S."/>
            <person name="Lieberman T.D."/>
            <person name="Swanson P.K."/>
            <person name="Smith M."/>
            <person name="Roesemann S."/>
            <person name="Alexander J.E."/>
            <person name="Rich S.A."/>
            <person name="Livny J."/>
            <person name="Vlamakis H."/>
            <person name="Clish C."/>
            <person name="Bullock K."/>
            <person name="Deik A."/>
            <person name="Scott J."/>
            <person name="Pierce K.A."/>
            <person name="Xavier R.J."/>
            <person name="Alm E.J."/>
        </authorList>
    </citation>
    <scope>NUCLEOTIDE SEQUENCE [LARGE SCALE GENOMIC DNA]</scope>
    <source>
        <strain evidence="1 2">BIOML-A4</strain>
    </source>
</reference>
<organism evidence="1 2">
    <name type="scientific">Ruthenibacterium lactatiformans</name>
    <dbReference type="NCBI Taxonomy" id="1550024"/>
    <lineage>
        <taxon>Bacteria</taxon>
        <taxon>Bacillati</taxon>
        <taxon>Bacillota</taxon>
        <taxon>Clostridia</taxon>
        <taxon>Eubacteriales</taxon>
        <taxon>Oscillospiraceae</taxon>
        <taxon>Ruthenibacterium</taxon>
    </lineage>
</organism>
<sequence length="147" mass="17093">MNDRQKDDVFYVCCLIEYVSRITKNHRWEVVRRLGADEIHRMLDNAEINHCLSFEQVGEEIVEQYKIPEGDFDTVAKCEYTVPGYLEIGRVYQQLVLSIGAKQRPEDAIYSVFVSFISDAISDFNTNVYYSNPDYLRCSFLEGKLLA</sequence>
<dbReference type="Proteomes" id="UP000472755">
    <property type="component" value="Unassembled WGS sequence"/>
</dbReference>
<protein>
    <submittedName>
        <fullName evidence="1">Uncharacterized protein</fullName>
    </submittedName>
</protein>
<comment type="caution">
    <text evidence="1">The sequence shown here is derived from an EMBL/GenBank/DDBJ whole genome shotgun (WGS) entry which is preliminary data.</text>
</comment>
<evidence type="ECO:0000313" key="1">
    <source>
        <dbReference type="EMBL" id="MTS28540.1"/>
    </source>
</evidence>
<dbReference type="RefSeq" id="WP_155202649.1">
    <property type="nucleotide sequence ID" value="NZ_WMZN01000032.1"/>
</dbReference>
<dbReference type="AlphaFoldDB" id="A0A6L6LUX0"/>
<evidence type="ECO:0000313" key="2">
    <source>
        <dbReference type="Proteomes" id="UP000472755"/>
    </source>
</evidence>
<name>A0A6L6LUX0_9FIRM</name>
<proteinExistence type="predicted"/>